<dbReference type="Gene3D" id="3.40.50.1820">
    <property type="entry name" value="alpha/beta hydrolase"/>
    <property type="match status" value="1"/>
</dbReference>
<feature type="signal peptide" evidence="2">
    <location>
        <begin position="1"/>
        <end position="29"/>
    </location>
</feature>
<dbReference type="EC" id="3.4.-.-" evidence="4"/>
<dbReference type="InterPro" id="IPR029058">
    <property type="entry name" value="AB_hydrolase_fold"/>
</dbReference>
<evidence type="ECO:0000256" key="1">
    <source>
        <dbReference type="ARBA" id="ARBA00022801"/>
    </source>
</evidence>
<keyword evidence="5" id="KW-1185">Reference proteome</keyword>
<evidence type="ECO:0000256" key="2">
    <source>
        <dbReference type="SAM" id="SignalP"/>
    </source>
</evidence>
<dbReference type="Proteomes" id="UP000738431">
    <property type="component" value="Chromosome"/>
</dbReference>
<dbReference type="GO" id="GO:0016787">
    <property type="term" value="F:hydrolase activity"/>
    <property type="evidence" value="ECO:0007669"/>
    <property type="project" value="UniProtKB-KW"/>
</dbReference>
<reference evidence="4 5" key="1">
    <citation type="submission" date="2023-12" db="EMBL/GenBank/DDBJ databases">
        <title>Description of an unclassified Opitutus bacterium of Verrucomicrobiota.</title>
        <authorList>
            <person name="Zhang D.-F."/>
        </authorList>
    </citation>
    <scope>NUCLEOTIDE SEQUENCE [LARGE SCALE GENOMIC DNA]</scope>
    <source>
        <strain evidence="4 5">WL0086</strain>
    </source>
</reference>
<keyword evidence="2" id="KW-0732">Signal</keyword>
<dbReference type="EMBL" id="CP139781">
    <property type="protein sequence ID" value="WRQ89780.1"/>
    <property type="molecule type" value="Genomic_DNA"/>
</dbReference>
<proteinExistence type="predicted"/>
<accession>A0ABZ1CEI6</accession>
<protein>
    <submittedName>
        <fullName evidence="4">S9 family peptidase</fullName>
        <ecNumber evidence="4">3.4.-.-</ecNumber>
    </submittedName>
</protein>
<organism evidence="4 5">
    <name type="scientific">Actomonas aquatica</name>
    <dbReference type="NCBI Taxonomy" id="2866162"/>
    <lineage>
        <taxon>Bacteria</taxon>
        <taxon>Pseudomonadati</taxon>
        <taxon>Verrucomicrobiota</taxon>
        <taxon>Opitutia</taxon>
        <taxon>Opitutales</taxon>
        <taxon>Opitutaceae</taxon>
        <taxon>Actomonas</taxon>
    </lineage>
</organism>
<keyword evidence="1 4" id="KW-0378">Hydrolase</keyword>
<feature type="domain" description="Peptidase S9 prolyl oligopeptidase catalytic" evidence="3">
    <location>
        <begin position="428"/>
        <end position="635"/>
    </location>
</feature>
<evidence type="ECO:0000313" key="4">
    <source>
        <dbReference type="EMBL" id="WRQ89780.1"/>
    </source>
</evidence>
<dbReference type="PANTHER" id="PTHR42776:SF27">
    <property type="entry name" value="DIPEPTIDYL PEPTIDASE FAMILY MEMBER 6"/>
    <property type="match status" value="1"/>
</dbReference>
<dbReference type="SUPFAM" id="SSF82171">
    <property type="entry name" value="DPP6 N-terminal domain-like"/>
    <property type="match status" value="1"/>
</dbReference>
<gene>
    <name evidence="4" type="ORF">K1X11_010215</name>
</gene>
<dbReference type="PANTHER" id="PTHR42776">
    <property type="entry name" value="SERINE PEPTIDASE S9 FAMILY MEMBER"/>
    <property type="match status" value="1"/>
</dbReference>
<dbReference type="RefSeq" id="WP_221032237.1">
    <property type="nucleotide sequence ID" value="NZ_CP139781.1"/>
</dbReference>
<dbReference type="Pfam" id="PF00326">
    <property type="entry name" value="Peptidase_S9"/>
    <property type="match status" value="1"/>
</dbReference>
<name>A0ABZ1CEI6_9BACT</name>
<dbReference type="SUPFAM" id="SSF53474">
    <property type="entry name" value="alpha/beta-Hydrolases"/>
    <property type="match status" value="1"/>
</dbReference>
<evidence type="ECO:0000313" key="5">
    <source>
        <dbReference type="Proteomes" id="UP000738431"/>
    </source>
</evidence>
<dbReference type="InterPro" id="IPR001375">
    <property type="entry name" value="Peptidase_S9_cat"/>
</dbReference>
<evidence type="ECO:0000259" key="3">
    <source>
        <dbReference type="Pfam" id="PF00326"/>
    </source>
</evidence>
<feature type="chain" id="PRO_5046842281" evidence="2">
    <location>
        <begin position="30"/>
        <end position="638"/>
    </location>
</feature>
<sequence length="638" mass="70661">MFCFSRLLRAAFVSATLSVSSLLPSTLTAAPLSPELASRKPEFINVQLSPDGTAIAYRRVGADDLMSLEILDLASGEKQGVAGTENADVGTFIWIDNRRLGMVLTKDKLHGLGMFVYDRKTGRLARVNEGVQGFVSVPRDGGNRVYVRSYSDEAGVLMEISTLVDLNNRQATSNMSAVRNRFPAVPQGIVLNYIPNVAGEPVLAVSFDEGRMLTFLLDREEESWSSLPLDPEETPILAVAEDDITAWVSRRTADGGSSIYRYDLLAQEWGEEVYHDSDYNLATTRLVLSRDGQKLEGVQYTRVRTHSEWFEDRLAVVHERLTAALEGYDIVLTDRASEAEKAIFVAVSSTEPGQYFLADLDTGAIQHVAASAPWLAGVPLSPTSSFGYPARDGLRLQAYLTLPATSDAKKPYPLIVLGHGGPWARDVWRYDGEVQFLASRGFAVLQPNYRGSTGFSVAVSETDRFDYRKMHDDVTDGVKALVKAGIADPDRLAIMGASFGGYLAVAGAAWEPDLYQVAITNVGVFDWEMRMTDQKGRSSFAYQWQRKHLGDDKEKIARFSPIHYTDNIRIPIFIAHGRKDPNVDISQSVRLERALKARDVPYETYYEKDSGHGFGAAEAQAAYLEAVDAFLQHYFFRP</sequence>